<accession>A0A2G9QCC4</accession>
<dbReference type="AlphaFoldDB" id="A0A2G9QCC4"/>
<reference evidence="3" key="1">
    <citation type="journal article" date="2017" name="Nat. Commun.">
        <title>The North American bullfrog draft genome provides insight into hormonal regulation of long noncoding RNA.</title>
        <authorList>
            <person name="Hammond S.A."/>
            <person name="Warren R.L."/>
            <person name="Vandervalk B.P."/>
            <person name="Kucuk E."/>
            <person name="Khan H."/>
            <person name="Gibb E.A."/>
            <person name="Pandoh P."/>
            <person name="Kirk H."/>
            <person name="Zhao Y."/>
            <person name="Jones M."/>
            <person name="Mungall A.J."/>
            <person name="Coope R."/>
            <person name="Pleasance S."/>
            <person name="Moore R.A."/>
            <person name="Holt R.A."/>
            <person name="Round J.M."/>
            <person name="Ohora S."/>
            <person name="Walle B.V."/>
            <person name="Veldhoen N."/>
            <person name="Helbing C.C."/>
            <person name="Birol I."/>
        </authorList>
    </citation>
    <scope>NUCLEOTIDE SEQUENCE [LARGE SCALE GENOMIC DNA]</scope>
</reference>
<proteinExistence type="predicted"/>
<feature type="compositionally biased region" description="Polar residues" evidence="1">
    <location>
        <begin position="1"/>
        <end position="12"/>
    </location>
</feature>
<sequence>MAETQQMRANYSNEEEVEESPKPETSGSRRRRFKASNMFFGEMLEMVDILKKADYDGQKAKIMVKVVKSLHRNFGVRRSKDHLRKRWSDLKLREHEQYRKIWRVLQKSK</sequence>
<evidence type="ECO:0000313" key="3">
    <source>
        <dbReference type="Proteomes" id="UP000228934"/>
    </source>
</evidence>
<keyword evidence="3" id="KW-1185">Reference proteome</keyword>
<organism evidence="2 3">
    <name type="scientific">Aquarana catesbeiana</name>
    <name type="common">American bullfrog</name>
    <name type="synonym">Rana catesbeiana</name>
    <dbReference type="NCBI Taxonomy" id="8400"/>
    <lineage>
        <taxon>Eukaryota</taxon>
        <taxon>Metazoa</taxon>
        <taxon>Chordata</taxon>
        <taxon>Craniata</taxon>
        <taxon>Vertebrata</taxon>
        <taxon>Euteleostomi</taxon>
        <taxon>Amphibia</taxon>
        <taxon>Batrachia</taxon>
        <taxon>Anura</taxon>
        <taxon>Neobatrachia</taxon>
        <taxon>Ranoidea</taxon>
        <taxon>Ranidae</taxon>
        <taxon>Aquarana</taxon>
    </lineage>
</organism>
<gene>
    <name evidence="2" type="ORF">AB205_0054410</name>
</gene>
<name>A0A2G9QCC4_AQUCT</name>
<evidence type="ECO:0008006" key="4">
    <source>
        <dbReference type="Google" id="ProtNLM"/>
    </source>
</evidence>
<evidence type="ECO:0000256" key="1">
    <source>
        <dbReference type="SAM" id="MobiDB-lite"/>
    </source>
</evidence>
<protein>
    <recommendedName>
        <fullName evidence="4">Myb/SANT-like DNA-binding domain-containing protein</fullName>
    </recommendedName>
</protein>
<evidence type="ECO:0000313" key="2">
    <source>
        <dbReference type="EMBL" id="PIO12801.1"/>
    </source>
</evidence>
<dbReference type="Proteomes" id="UP000228934">
    <property type="component" value="Unassembled WGS sequence"/>
</dbReference>
<dbReference type="EMBL" id="KZ060113">
    <property type="protein sequence ID" value="PIO12801.1"/>
    <property type="molecule type" value="Genomic_DNA"/>
</dbReference>
<feature type="region of interest" description="Disordered" evidence="1">
    <location>
        <begin position="1"/>
        <end position="31"/>
    </location>
</feature>